<dbReference type="InterPro" id="IPR050422">
    <property type="entry name" value="X-Pro_aminopeptidase_P"/>
</dbReference>
<comment type="similarity">
    <text evidence="1 4">Belongs to the peptidase M24B family.</text>
</comment>
<organism evidence="9 10">
    <name type="scientific">Helobdella robusta</name>
    <name type="common">Californian leech</name>
    <dbReference type="NCBI Taxonomy" id="6412"/>
    <lineage>
        <taxon>Eukaryota</taxon>
        <taxon>Metazoa</taxon>
        <taxon>Spiralia</taxon>
        <taxon>Lophotrochozoa</taxon>
        <taxon>Annelida</taxon>
        <taxon>Clitellata</taxon>
        <taxon>Hirudinea</taxon>
        <taxon>Rhynchobdellida</taxon>
        <taxon>Glossiphoniidae</taxon>
        <taxon>Helobdella</taxon>
    </lineage>
</organism>
<feature type="domain" description="Peptidase M24 C-terminal" evidence="7">
    <location>
        <begin position="557"/>
        <end position="621"/>
    </location>
</feature>
<dbReference type="PROSITE" id="PS00491">
    <property type="entry name" value="PROLINE_PEPTIDASE"/>
    <property type="match status" value="1"/>
</dbReference>
<evidence type="ECO:0000259" key="5">
    <source>
        <dbReference type="Pfam" id="PF00557"/>
    </source>
</evidence>
<dbReference type="Gene3D" id="3.40.350.10">
    <property type="entry name" value="Creatinase/prolidase N-terminal domain"/>
    <property type="match status" value="2"/>
</dbReference>
<dbReference type="InterPro" id="IPR000994">
    <property type="entry name" value="Pept_M24"/>
</dbReference>
<dbReference type="InterPro" id="IPR036005">
    <property type="entry name" value="Creatinase/aminopeptidase-like"/>
</dbReference>
<evidence type="ECO:0000256" key="3">
    <source>
        <dbReference type="ARBA" id="ARBA00022801"/>
    </source>
</evidence>
<dbReference type="CDD" id="cd01085">
    <property type="entry name" value="APP"/>
    <property type="match status" value="1"/>
</dbReference>
<name>T1G9J3_HELRO</name>
<evidence type="ECO:0000256" key="2">
    <source>
        <dbReference type="ARBA" id="ARBA00022723"/>
    </source>
</evidence>
<dbReference type="GO" id="GO:0005737">
    <property type="term" value="C:cytoplasm"/>
    <property type="evidence" value="ECO:0007669"/>
    <property type="project" value="UniProtKB-ARBA"/>
</dbReference>
<keyword evidence="10" id="KW-1185">Reference proteome</keyword>
<reference evidence="10" key="1">
    <citation type="submission" date="2012-12" db="EMBL/GenBank/DDBJ databases">
        <authorList>
            <person name="Hellsten U."/>
            <person name="Grimwood J."/>
            <person name="Chapman J.A."/>
            <person name="Shapiro H."/>
            <person name="Aerts A."/>
            <person name="Otillar R.P."/>
            <person name="Terry A.Y."/>
            <person name="Boore J.L."/>
            <person name="Simakov O."/>
            <person name="Marletaz F."/>
            <person name="Cho S.-J."/>
            <person name="Edsinger-Gonzales E."/>
            <person name="Havlak P."/>
            <person name="Kuo D.-H."/>
            <person name="Larsson T."/>
            <person name="Lv J."/>
            <person name="Arendt D."/>
            <person name="Savage R."/>
            <person name="Osoegawa K."/>
            <person name="de Jong P."/>
            <person name="Lindberg D.R."/>
            <person name="Seaver E.C."/>
            <person name="Weisblat D.A."/>
            <person name="Putnam N.H."/>
            <person name="Grigoriev I.V."/>
            <person name="Rokhsar D.S."/>
        </authorList>
    </citation>
    <scope>NUCLEOTIDE SEQUENCE</scope>
</reference>
<dbReference type="FunCoup" id="T1G9J3">
    <property type="interactions" value="1350"/>
</dbReference>
<dbReference type="STRING" id="6412.T1G9J3"/>
<dbReference type="OrthoDB" id="9995434at2759"/>
<dbReference type="InterPro" id="IPR000587">
    <property type="entry name" value="Creatinase_N"/>
</dbReference>
<dbReference type="EnsemblMetazoa" id="HelroT97843">
    <property type="protein sequence ID" value="HelroP97843"/>
    <property type="gene ID" value="HelroG97843"/>
</dbReference>
<feature type="domain" description="Peptidase M24" evidence="5">
    <location>
        <begin position="330"/>
        <end position="545"/>
    </location>
</feature>
<evidence type="ECO:0008006" key="11">
    <source>
        <dbReference type="Google" id="ProtNLM"/>
    </source>
</evidence>
<dbReference type="SUPFAM" id="SSF53092">
    <property type="entry name" value="Creatinase/prolidase N-terminal domain"/>
    <property type="match status" value="1"/>
</dbReference>
<keyword evidence="3" id="KW-0378">Hydrolase</keyword>
<sequence length="621" mass="70236">MAVAKKSTTVLLQRLRSLMKNASIVNPVINGYIVPSGDAHLSEYIAPCDRRREFISGFTGSFGIAVVTDSKAALWTDSRYYLQAEEELDENWTLMKMGLPDTPTLGKWLRDELPNDGRVGVDPFLMSQNNWQELSDELELFGKSLVSVAKNLIDTIWDDRPPTPTDLIFVHPIQYAGEPWHKKIDNLRSEMAKKNSSVHVVSALDEVAWLFNLRGSDVQFNPVFFSYAIITMDQAFFFVDERKLTDDVRQHLMTSAGDSHVASVVIEPYEKVLERLKKIVDESTGANDKIWISLNINHAIFGVVPKMKQLKLYSAVEVAKSVKNEVEVQGMKNCHIRDAVALCEFFTWLEKEIEHRNVTEIEAADYAEACRKKQALFVSLSFDTISSSGEHGAIVHYKPTPETNKDITKKEIYLIDSGAQYRDGTTDVTRTVHFGTPNDYEKECFTSVLKGHIALDNATFPNRTKGSSLDSMARQYLWSLGLNYGHGTGHGVGSFLNVHEGPCGIRVDTRADEIALKKGMVLSDEPGYYEDGKFGVRIENLFVVVDKQTKYNYLKTGYLGFEHVTLVPIQRKMINKDMLTADEVKWLNDYHKKCRDIVGSEAKRQGKNDVYDWIVKETEAL</sequence>
<dbReference type="RefSeq" id="XP_009012980.1">
    <property type="nucleotide sequence ID" value="XM_009014732.1"/>
</dbReference>
<dbReference type="Pfam" id="PF00557">
    <property type="entry name" value="Peptidase_M24"/>
    <property type="match status" value="1"/>
</dbReference>
<dbReference type="EMBL" id="KB096023">
    <property type="protein sequence ID" value="ESO08958.1"/>
    <property type="molecule type" value="Genomic_DNA"/>
</dbReference>
<dbReference type="OMA" id="AMAKFPP"/>
<dbReference type="Pfam" id="PF16189">
    <property type="entry name" value="Creatinase_N_2"/>
    <property type="match status" value="1"/>
</dbReference>
<dbReference type="AlphaFoldDB" id="T1G9J3"/>
<dbReference type="InterPro" id="IPR032416">
    <property type="entry name" value="Peptidase_M24_C"/>
</dbReference>
<proteinExistence type="inferred from homology"/>
<dbReference type="SUPFAM" id="SSF55920">
    <property type="entry name" value="Creatinase/aminopeptidase"/>
    <property type="match status" value="1"/>
</dbReference>
<dbReference type="InterPro" id="IPR033740">
    <property type="entry name" value="Pept_M24B"/>
</dbReference>
<dbReference type="KEGG" id="hro:HELRODRAFT_97843"/>
<dbReference type="InterPro" id="IPR001131">
    <property type="entry name" value="Peptidase_M24B_aminopep-P_CS"/>
</dbReference>
<dbReference type="CTD" id="20217739"/>
<dbReference type="eggNOG" id="KOG2413">
    <property type="taxonomic scope" value="Eukaryota"/>
</dbReference>
<dbReference type="Gene3D" id="3.90.230.10">
    <property type="entry name" value="Creatinase/methionine aminopeptidase superfamily"/>
    <property type="match status" value="1"/>
</dbReference>
<dbReference type="GO" id="GO:0046872">
    <property type="term" value="F:metal ion binding"/>
    <property type="evidence" value="ECO:0007669"/>
    <property type="project" value="UniProtKB-KW"/>
</dbReference>
<evidence type="ECO:0000259" key="7">
    <source>
        <dbReference type="Pfam" id="PF16188"/>
    </source>
</evidence>
<dbReference type="EMBL" id="AMQM01003129">
    <property type="status" value="NOT_ANNOTATED_CDS"/>
    <property type="molecule type" value="Genomic_DNA"/>
</dbReference>
<dbReference type="FunFam" id="3.90.230.10:FF:000004">
    <property type="entry name" value="xaa-Pro aminopeptidase 1 isoform X1"/>
    <property type="match status" value="1"/>
</dbReference>
<evidence type="ECO:0000259" key="6">
    <source>
        <dbReference type="Pfam" id="PF01321"/>
    </source>
</evidence>
<dbReference type="GeneID" id="20217739"/>
<dbReference type="InterPro" id="IPR029149">
    <property type="entry name" value="Creatin/AminoP/Spt16_N"/>
</dbReference>
<gene>
    <name evidence="9" type="primary">20217739</name>
    <name evidence="8" type="ORF">HELRODRAFT_97843</name>
</gene>
<keyword evidence="2 4" id="KW-0479">Metal-binding</keyword>
<protein>
    <recommendedName>
        <fullName evidence="11">Aminopeptidase P N-terminal domain-containing protein</fullName>
    </recommendedName>
</protein>
<dbReference type="PANTHER" id="PTHR43763:SF6">
    <property type="entry name" value="XAA-PRO AMINOPEPTIDASE 1"/>
    <property type="match status" value="1"/>
</dbReference>
<dbReference type="Pfam" id="PF01321">
    <property type="entry name" value="Creatinase_N"/>
    <property type="match status" value="1"/>
</dbReference>
<evidence type="ECO:0000313" key="9">
    <source>
        <dbReference type="EnsemblMetazoa" id="HelroP97843"/>
    </source>
</evidence>
<feature type="domain" description="Creatinase N-terminal" evidence="6">
    <location>
        <begin position="12"/>
        <end position="148"/>
    </location>
</feature>
<evidence type="ECO:0000313" key="8">
    <source>
        <dbReference type="EMBL" id="ESO08958.1"/>
    </source>
</evidence>
<evidence type="ECO:0000256" key="1">
    <source>
        <dbReference type="ARBA" id="ARBA00008766"/>
    </source>
</evidence>
<accession>T1G9J3</accession>
<dbReference type="InParanoid" id="T1G9J3"/>
<dbReference type="HOGENOM" id="CLU_011781_2_2_1"/>
<dbReference type="GO" id="GO:0070006">
    <property type="term" value="F:metalloaminopeptidase activity"/>
    <property type="evidence" value="ECO:0007669"/>
    <property type="project" value="InterPro"/>
</dbReference>
<evidence type="ECO:0000313" key="10">
    <source>
        <dbReference type="Proteomes" id="UP000015101"/>
    </source>
</evidence>
<evidence type="ECO:0000256" key="4">
    <source>
        <dbReference type="RuleBase" id="RU000590"/>
    </source>
</evidence>
<dbReference type="Proteomes" id="UP000015101">
    <property type="component" value="Unassembled WGS sequence"/>
</dbReference>
<reference evidence="9" key="3">
    <citation type="submission" date="2015-06" db="UniProtKB">
        <authorList>
            <consortium name="EnsemblMetazoa"/>
        </authorList>
    </citation>
    <scope>IDENTIFICATION</scope>
</reference>
<reference evidence="8 10" key="2">
    <citation type="journal article" date="2013" name="Nature">
        <title>Insights into bilaterian evolution from three spiralian genomes.</title>
        <authorList>
            <person name="Simakov O."/>
            <person name="Marletaz F."/>
            <person name="Cho S.J."/>
            <person name="Edsinger-Gonzales E."/>
            <person name="Havlak P."/>
            <person name="Hellsten U."/>
            <person name="Kuo D.H."/>
            <person name="Larsson T."/>
            <person name="Lv J."/>
            <person name="Arendt D."/>
            <person name="Savage R."/>
            <person name="Osoegawa K."/>
            <person name="de Jong P."/>
            <person name="Grimwood J."/>
            <person name="Chapman J.A."/>
            <person name="Shapiro H."/>
            <person name="Aerts A."/>
            <person name="Otillar R.P."/>
            <person name="Terry A.Y."/>
            <person name="Boore J.L."/>
            <person name="Grigoriev I.V."/>
            <person name="Lindberg D.R."/>
            <person name="Seaver E.C."/>
            <person name="Weisblat D.A."/>
            <person name="Putnam N.H."/>
            <person name="Rokhsar D.S."/>
        </authorList>
    </citation>
    <scope>NUCLEOTIDE SEQUENCE</scope>
</reference>
<dbReference type="FunFam" id="3.40.350.10:FF:000001">
    <property type="entry name" value="Putative xaa-Pro aminopeptidase 1"/>
    <property type="match status" value="1"/>
</dbReference>
<dbReference type="PANTHER" id="PTHR43763">
    <property type="entry name" value="XAA-PRO AMINOPEPTIDASE 1"/>
    <property type="match status" value="1"/>
</dbReference>
<dbReference type="Pfam" id="PF16188">
    <property type="entry name" value="Peptidase_M24_C"/>
    <property type="match status" value="1"/>
</dbReference>